<dbReference type="InterPro" id="IPR029442">
    <property type="entry name" value="GyrI-like"/>
</dbReference>
<accession>A0A098Y399</accession>
<proteinExistence type="predicted"/>
<name>A0A098Y399_9ACTN</name>
<evidence type="ECO:0000313" key="2">
    <source>
        <dbReference type="EMBL" id="KGH44875.1"/>
    </source>
</evidence>
<reference evidence="2 3" key="1">
    <citation type="submission" date="2014-07" db="EMBL/GenBank/DDBJ databases">
        <title>Biosystematic studies on Modestobacter strains isolated from extreme hyper-arid desert soil and from historic building.</title>
        <authorList>
            <person name="Bukarasam K."/>
            <person name="Bull A."/>
            <person name="Girard G."/>
            <person name="van Wezel G."/>
            <person name="Goodfellow M."/>
        </authorList>
    </citation>
    <scope>NUCLEOTIDE SEQUENCE [LARGE SCALE GENOMIC DNA]</scope>
    <source>
        <strain evidence="2 3">KNN45-2b</strain>
    </source>
</reference>
<protein>
    <recommendedName>
        <fullName evidence="1">GyrI-like small molecule binding domain-containing protein</fullName>
    </recommendedName>
</protein>
<feature type="domain" description="GyrI-like small molecule binding" evidence="1">
    <location>
        <begin position="3"/>
        <end position="115"/>
    </location>
</feature>
<dbReference type="Pfam" id="PF06445">
    <property type="entry name" value="GyrI-like"/>
    <property type="match status" value="1"/>
</dbReference>
<comment type="caution">
    <text evidence="2">The sequence shown here is derived from an EMBL/GenBank/DDBJ whole genome shotgun (WGS) entry which is preliminary data.</text>
</comment>
<evidence type="ECO:0000259" key="1">
    <source>
        <dbReference type="Pfam" id="PF06445"/>
    </source>
</evidence>
<gene>
    <name evidence="2" type="ORF">IN07_21020</name>
</gene>
<dbReference type="STRING" id="1522368.IN07_21020"/>
<dbReference type="AlphaFoldDB" id="A0A098Y399"/>
<dbReference type="InterPro" id="IPR011256">
    <property type="entry name" value="Reg_factor_effector_dom_sf"/>
</dbReference>
<dbReference type="SUPFAM" id="SSF55136">
    <property type="entry name" value="Probable bacterial effector-binding domain"/>
    <property type="match status" value="1"/>
</dbReference>
<organism evidence="2 3">
    <name type="scientific">Modestobacter caceresii</name>
    <dbReference type="NCBI Taxonomy" id="1522368"/>
    <lineage>
        <taxon>Bacteria</taxon>
        <taxon>Bacillati</taxon>
        <taxon>Actinomycetota</taxon>
        <taxon>Actinomycetes</taxon>
        <taxon>Geodermatophilales</taxon>
        <taxon>Geodermatophilaceae</taxon>
        <taxon>Modestobacter</taxon>
    </lineage>
</organism>
<dbReference type="Proteomes" id="UP000029713">
    <property type="component" value="Unassembled WGS sequence"/>
</dbReference>
<dbReference type="EMBL" id="JPMX01000111">
    <property type="protein sequence ID" value="KGH44875.1"/>
    <property type="molecule type" value="Genomic_DNA"/>
</dbReference>
<evidence type="ECO:0000313" key="3">
    <source>
        <dbReference type="Proteomes" id="UP000029713"/>
    </source>
</evidence>
<sequence>MTDLLELRVVGVQLEAPFDELRHRVPVAWQAVLGRAVELPDPGATGYVEASQHLGGGRYRETVGVLAGADTAVPVGMTAVVLPAGRWARLVHDGPLPEVAESFGRLHDWCAQQSLAYGDLKLDTGYTADGTGPHVLHVDVPGASA</sequence>
<dbReference type="Gene3D" id="3.20.80.10">
    <property type="entry name" value="Regulatory factor, effector binding domain"/>
    <property type="match status" value="1"/>
</dbReference>
<keyword evidence="3" id="KW-1185">Reference proteome</keyword>